<name>A0AAU1ZX19_9ACTN</name>
<feature type="transmembrane region" description="Helical" evidence="1">
    <location>
        <begin position="43"/>
        <end position="65"/>
    </location>
</feature>
<keyword evidence="1" id="KW-0812">Transmembrane</keyword>
<dbReference type="PANTHER" id="PTHR32100">
    <property type="entry name" value="OMEGA-6 FATTY ACID DESATURASE, CHLOROPLASTIC"/>
    <property type="match status" value="1"/>
</dbReference>
<feature type="transmembrane region" description="Helical" evidence="1">
    <location>
        <begin position="198"/>
        <end position="216"/>
    </location>
</feature>
<feature type="domain" description="Fatty acid desaturase" evidence="2">
    <location>
        <begin position="66"/>
        <end position="311"/>
    </location>
</feature>
<feature type="transmembrane region" description="Helical" evidence="1">
    <location>
        <begin position="71"/>
        <end position="88"/>
    </location>
</feature>
<protein>
    <submittedName>
        <fullName evidence="3">Fatty acid desaturase</fullName>
    </submittedName>
</protein>
<evidence type="ECO:0000256" key="1">
    <source>
        <dbReference type="SAM" id="Phobius"/>
    </source>
</evidence>
<reference evidence="3" key="1">
    <citation type="submission" date="2022-10" db="EMBL/GenBank/DDBJ databases">
        <title>The complete genomes of actinobacterial strains from the NBC collection.</title>
        <authorList>
            <person name="Joergensen T.S."/>
            <person name="Alvarez Arevalo M."/>
            <person name="Sterndorff E.B."/>
            <person name="Faurdal D."/>
            <person name="Vuksanovic O."/>
            <person name="Mourched A.-S."/>
            <person name="Charusanti P."/>
            <person name="Shaw S."/>
            <person name="Blin K."/>
            <person name="Weber T."/>
        </authorList>
    </citation>
    <scope>NUCLEOTIDE SEQUENCE</scope>
    <source>
        <strain evidence="3">NBC_00093</strain>
    </source>
</reference>
<feature type="transmembrane region" description="Helical" evidence="1">
    <location>
        <begin position="222"/>
        <end position="243"/>
    </location>
</feature>
<dbReference type="CDD" id="cd03507">
    <property type="entry name" value="Delta12-FADS-like"/>
    <property type="match status" value="1"/>
</dbReference>
<evidence type="ECO:0000313" key="3">
    <source>
        <dbReference type="EMBL" id="WTT16522.1"/>
    </source>
</evidence>
<dbReference type="Pfam" id="PF00487">
    <property type="entry name" value="FA_desaturase"/>
    <property type="match status" value="1"/>
</dbReference>
<dbReference type="InterPro" id="IPR012171">
    <property type="entry name" value="Fatty_acid_desaturase"/>
</dbReference>
<evidence type="ECO:0000259" key="2">
    <source>
        <dbReference type="Pfam" id="PF00487"/>
    </source>
</evidence>
<dbReference type="GO" id="GO:0016491">
    <property type="term" value="F:oxidoreductase activity"/>
    <property type="evidence" value="ECO:0007669"/>
    <property type="project" value="InterPro"/>
</dbReference>
<dbReference type="GO" id="GO:0006629">
    <property type="term" value="P:lipid metabolic process"/>
    <property type="evidence" value="ECO:0007669"/>
    <property type="project" value="InterPro"/>
</dbReference>
<accession>A0AAU1ZX19</accession>
<sequence length="364" mass="41283">MSGIPTHPNRRFEEFLDKSRALEGQHLTQSIPREYFTPRTARGLLGLAVSLALYVGAIAGVAYSPSWLLDIPLWFVAGLGGWGMHCIAHDCGHGSFSRSRRLNTAVGSIALLPLLYPYHSWRHVHNLHHSHTNNLELDTDWRPLPPEAYQRLSPLAKAIYAGTRTWAFWGGTVRYWFVSGFRPGYFPKRSMRRDVWRSIAFTGPVAVVGLSTLVWFTGVEGLLVYFVLPWLTTHLWFSATTLMHHSAADVPFLTSEYWTRNASRLLLTTDYAYPKALLFLTHNISVHTAHHVAPAIPFYNLPKAQLALKEAHPGMVREERLRLGHLWRILRNLHLYDTEAGFYTGFEAAKEPPKNRPGTTSRPA</sequence>
<keyword evidence="1" id="KW-1133">Transmembrane helix</keyword>
<gene>
    <name evidence="3" type="ORF">OHA22_13810</name>
</gene>
<dbReference type="EMBL" id="CP108222">
    <property type="protein sequence ID" value="WTT16522.1"/>
    <property type="molecule type" value="Genomic_DNA"/>
</dbReference>
<organism evidence="3">
    <name type="scientific">Streptomyces sp. NBC_00093</name>
    <dbReference type="NCBI Taxonomy" id="2975649"/>
    <lineage>
        <taxon>Bacteria</taxon>
        <taxon>Bacillati</taxon>
        <taxon>Actinomycetota</taxon>
        <taxon>Actinomycetes</taxon>
        <taxon>Kitasatosporales</taxon>
        <taxon>Streptomycetaceae</taxon>
        <taxon>Streptomyces</taxon>
    </lineage>
</organism>
<proteinExistence type="predicted"/>
<keyword evidence="1" id="KW-0472">Membrane</keyword>
<dbReference type="InterPro" id="IPR005804">
    <property type="entry name" value="FA_desaturase_dom"/>
</dbReference>
<dbReference type="AlphaFoldDB" id="A0AAU1ZX19"/>